<evidence type="ECO:0000259" key="4">
    <source>
        <dbReference type="PROSITE" id="PS51034"/>
    </source>
</evidence>
<feature type="transmembrane region" description="Helical" evidence="2">
    <location>
        <begin position="339"/>
        <end position="365"/>
    </location>
</feature>
<dbReference type="PROSITE" id="PS51034">
    <property type="entry name" value="ZP_2"/>
    <property type="match status" value="1"/>
</dbReference>
<feature type="signal peptide" evidence="3">
    <location>
        <begin position="1"/>
        <end position="18"/>
    </location>
</feature>
<evidence type="ECO:0000313" key="6">
    <source>
        <dbReference type="Proteomes" id="UP001239994"/>
    </source>
</evidence>
<dbReference type="InterPro" id="IPR001507">
    <property type="entry name" value="ZP_dom"/>
</dbReference>
<keyword evidence="2" id="KW-1133">Transmembrane helix</keyword>
<dbReference type="GO" id="GO:0032190">
    <property type="term" value="F:acrosin binding"/>
    <property type="evidence" value="ECO:0007669"/>
    <property type="project" value="TreeGrafter"/>
</dbReference>
<dbReference type="PANTHER" id="PTHR11576:SF3">
    <property type="entry name" value="SI:CH211-14A17.6-RELATED"/>
    <property type="match status" value="1"/>
</dbReference>
<dbReference type="FunFam" id="2.60.40.4100:FF:000002">
    <property type="entry name" value="Zona pellucida sperm-binding protein 3"/>
    <property type="match status" value="1"/>
</dbReference>
<organism evidence="5 6">
    <name type="scientific">Electrophorus voltai</name>
    <dbReference type="NCBI Taxonomy" id="2609070"/>
    <lineage>
        <taxon>Eukaryota</taxon>
        <taxon>Metazoa</taxon>
        <taxon>Chordata</taxon>
        <taxon>Craniata</taxon>
        <taxon>Vertebrata</taxon>
        <taxon>Euteleostomi</taxon>
        <taxon>Actinopterygii</taxon>
        <taxon>Neopterygii</taxon>
        <taxon>Teleostei</taxon>
        <taxon>Ostariophysi</taxon>
        <taxon>Gymnotiformes</taxon>
        <taxon>Gymnotoidei</taxon>
        <taxon>Gymnotidae</taxon>
        <taxon>Electrophorus</taxon>
    </lineage>
</organism>
<keyword evidence="2" id="KW-0472">Membrane</keyword>
<keyword evidence="1" id="KW-1015">Disulfide bond</keyword>
<dbReference type="SMART" id="SM00241">
    <property type="entry name" value="ZP"/>
    <property type="match status" value="1"/>
</dbReference>
<dbReference type="InterPro" id="IPR055355">
    <property type="entry name" value="ZP-C"/>
</dbReference>
<name>A0AAD8YYA4_9TELE</name>
<dbReference type="AlphaFoldDB" id="A0AAD8YYA4"/>
<accession>A0AAD8YYA4</accession>
<dbReference type="Gene3D" id="2.60.40.4100">
    <property type="entry name" value="Zona pellucida, ZP-C domain"/>
    <property type="match status" value="1"/>
</dbReference>
<dbReference type="EMBL" id="JAROKS010000023">
    <property type="protein sequence ID" value="KAK1787925.1"/>
    <property type="molecule type" value="Genomic_DNA"/>
</dbReference>
<dbReference type="Pfam" id="PF00100">
    <property type="entry name" value="Zona_pellucida"/>
    <property type="match status" value="1"/>
</dbReference>
<dbReference type="GO" id="GO:0031012">
    <property type="term" value="C:extracellular matrix"/>
    <property type="evidence" value="ECO:0007669"/>
    <property type="project" value="TreeGrafter"/>
</dbReference>
<dbReference type="GO" id="GO:0035803">
    <property type="term" value="P:egg coat formation"/>
    <property type="evidence" value="ECO:0007669"/>
    <property type="project" value="TreeGrafter"/>
</dbReference>
<evidence type="ECO:0000313" key="5">
    <source>
        <dbReference type="EMBL" id="KAK1787925.1"/>
    </source>
</evidence>
<protein>
    <recommendedName>
        <fullName evidence="4">ZP domain-containing protein</fullName>
    </recommendedName>
</protein>
<sequence>MVLKQGPLVLLAVVSSLAQQVLECGDDTVMVKWRPRFNWPQNLELWKAHLGSCSPSSLLADENMLLFSVWLHNCNFRRQVRGDEVAYTNILTYELGPGLPPVVESVECLYNLSRERTALTSKDFVFSMELMNNDFSGPAPSSVFPLGSRVPIRAEVEQQGPGPLQIYLQHCVLATSPDLSQASQWHTIISDAGCLTESKKGNSTFLLRQKPSEIRLYFQAFKFALGENIFFHCDMAAWALETFSTDMKACLYLKEKNGWELLDDPSQSYICRCCDATCPQRTSFESGTLAQKVLGPFVMVEDSQHKALETHTFGTGEGMSGKSTDYLEPSSRSAGLGGVPLWVVVTVPLVLLILSGAFATGYYLCFWRGGRLGYRPSRDLLTKY</sequence>
<proteinExistence type="predicted"/>
<dbReference type="InterPro" id="IPR042235">
    <property type="entry name" value="ZP-C_dom"/>
</dbReference>
<keyword evidence="3" id="KW-0732">Signal</keyword>
<feature type="domain" description="ZP" evidence="4">
    <location>
        <begin position="23"/>
        <end position="257"/>
    </location>
</feature>
<dbReference type="Proteomes" id="UP001239994">
    <property type="component" value="Unassembled WGS sequence"/>
</dbReference>
<keyword evidence="2" id="KW-0812">Transmembrane</keyword>
<dbReference type="Gene3D" id="2.60.40.3210">
    <property type="entry name" value="Zona pellucida, ZP-N domain"/>
    <property type="match status" value="1"/>
</dbReference>
<evidence type="ECO:0000256" key="3">
    <source>
        <dbReference type="SAM" id="SignalP"/>
    </source>
</evidence>
<keyword evidence="6" id="KW-1185">Reference proteome</keyword>
<evidence type="ECO:0000256" key="1">
    <source>
        <dbReference type="ARBA" id="ARBA00023157"/>
    </source>
</evidence>
<feature type="chain" id="PRO_5042157391" description="ZP domain-containing protein" evidence="3">
    <location>
        <begin position="19"/>
        <end position="384"/>
    </location>
</feature>
<dbReference type="PANTHER" id="PTHR11576">
    <property type="entry name" value="ZONA PELLUCIDA SPERM-BINDING PROTEIN 3"/>
    <property type="match status" value="1"/>
</dbReference>
<reference evidence="5" key="1">
    <citation type="submission" date="2023-03" db="EMBL/GenBank/DDBJ databases">
        <title>Electrophorus voltai genome.</title>
        <authorList>
            <person name="Bian C."/>
        </authorList>
    </citation>
    <scope>NUCLEOTIDE SEQUENCE</scope>
    <source>
        <strain evidence="5">CB-2022</strain>
        <tissue evidence="5">Muscle</tissue>
    </source>
</reference>
<evidence type="ECO:0000256" key="2">
    <source>
        <dbReference type="SAM" id="Phobius"/>
    </source>
</evidence>
<dbReference type="GO" id="GO:0007339">
    <property type="term" value="P:binding of sperm to zona pellucida"/>
    <property type="evidence" value="ECO:0007669"/>
    <property type="project" value="TreeGrafter"/>
</dbReference>
<dbReference type="GO" id="GO:2000344">
    <property type="term" value="P:positive regulation of acrosome reaction"/>
    <property type="evidence" value="ECO:0007669"/>
    <property type="project" value="TreeGrafter"/>
</dbReference>
<comment type="caution">
    <text evidence="5">The sequence shown here is derived from an EMBL/GenBank/DDBJ whole genome shotgun (WGS) entry which is preliminary data.</text>
</comment>
<gene>
    <name evidence="5" type="ORF">P4O66_016399</name>
</gene>